<comment type="caution">
    <text evidence="2">The sequence shown here is derived from an EMBL/GenBank/DDBJ whole genome shotgun (WGS) entry which is preliminary data.</text>
</comment>
<protein>
    <submittedName>
        <fullName evidence="2">Uncharacterized protein</fullName>
    </submittedName>
</protein>
<keyword evidence="3" id="KW-1185">Reference proteome</keyword>
<gene>
    <name evidence="2" type="ORF">DPMN_093368</name>
</gene>
<reference evidence="2" key="2">
    <citation type="submission" date="2020-11" db="EMBL/GenBank/DDBJ databases">
        <authorList>
            <person name="McCartney M.A."/>
            <person name="Auch B."/>
            <person name="Kono T."/>
            <person name="Mallez S."/>
            <person name="Becker A."/>
            <person name="Gohl D.M."/>
            <person name="Silverstein K.A.T."/>
            <person name="Koren S."/>
            <person name="Bechman K.B."/>
            <person name="Herman A."/>
            <person name="Abrahante J.E."/>
            <person name="Garbe J."/>
        </authorList>
    </citation>
    <scope>NUCLEOTIDE SEQUENCE</scope>
    <source>
        <strain evidence="2">Duluth1</strain>
        <tissue evidence="2">Whole animal</tissue>
    </source>
</reference>
<dbReference type="Proteomes" id="UP000828390">
    <property type="component" value="Unassembled WGS sequence"/>
</dbReference>
<dbReference type="AlphaFoldDB" id="A0A9D4R1T6"/>
<evidence type="ECO:0000256" key="1">
    <source>
        <dbReference type="SAM" id="MobiDB-lite"/>
    </source>
</evidence>
<name>A0A9D4R1T6_DREPO</name>
<reference evidence="2" key="1">
    <citation type="journal article" date="2019" name="bioRxiv">
        <title>The Genome of the Zebra Mussel, Dreissena polymorpha: A Resource for Invasive Species Research.</title>
        <authorList>
            <person name="McCartney M.A."/>
            <person name="Auch B."/>
            <person name="Kono T."/>
            <person name="Mallez S."/>
            <person name="Zhang Y."/>
            <person name="Obille A."/>
            <person name="Becker A."/>
            <person name="Abrahante J.E."/>
            <person name="Garbe J."/>
            <person name="Badalamenti J.P."/>
            <person name="Herman A."/>
            <person name="Mangelson H."/>
            <person name="Liachko I."/>
            <person name="Sullivan S."/>
            <person name="Sone E.D."/>
            <person name="Koren S."/>
            <person name="Silverstein K.A.T."/>
            <person name="Beckman K.B."/>
            <person name="Gohl D.M."/>
        </authorList>
    </citation>
    <scope>NUCLEOTIDE SEQUENCE</scope>
    <source>
        <strain evidence="2">Duluth1</strain>
        <tissue evidence="2">Whole animal</tissue>
    </source>
</reference>
<evidence type="ECO:0000313" key="2">
    <source>
        <dbReference type="EMBL" id="KAH3850892.1"/>
    </source>
</evidence>
<sequence length="107" mass="12189">MGSFGFCLRDSKQKRHTSLVVWETLEAFLKFPVPRPGIEPGTSGMNTAPPCLSFRTDRQTDGRSDKQFKCYMPSYRAIMKNYAQQETGENSLHNYDCRSGAKLKNKC</sequence>
<organism evidence="2 3">
    <name type="scientific">Dreissena polymorpha</name>
    <name type="common">Zebra mussel</name>
    <name type="synonym">Mytilus polymorpha</name>
    <dbReference type="NCBI Taxonomy" id="45954"/>
    <lineage>
        <taxon>Eukaryota</taxon>
        <taxon>Metazoa</taxon>
        <taxon>Spiralia</taxon>
        <taxon>Lophotrochozoa</taxon>
        <taxon>Mollusca</taxon>
        <taxon>Bivalvia</taxon>
        <taxon>Autobranchia</taxon>
        <taxon>Heteroconchia</taxon>
        <taxon>Euheterodonta</taxon>
        <taxon>Imparidentia</taxon>
        <taxon>Neoheterodontei</taxon>
        <taxon>Myida</taxon>
        <taxon>Dreissenoidea</taxon>
        <taxon>Dreissenidae</taxon>
        <taxon>Dreissena</taxon>
    </lineage>
</organism>
<accession>A0A9D4R1T6</accession>
<evidence type="ECO:0000313" key="3">
    <source>
        <dbReference type="Proteomes" id="UP000828390"/>
    </source>
</evidence>
<dbReference type="EMBL" id="JAIWYP010000003">
    <property type="protein sequence ID" value="KAH3850892.1"/>
    <property type="molecule type" value="Genomic_DNA"/>
</dbReference>
<proteinExistence type="predicted"/>
<feature type="region of interest" description="Disordered" evidence="1">
    <location>
        <begin position="39"/>
        <end position="61"/>
    </location>
</feature>